<gene>
    <name evidence="2" type="ORF">scyTo_0026066</name>
</gene>
<dbReference type="InterPro" id="IPR036179">
    <property type="entry name" value="Ig-like_dom_sf"/>
</dbReference>
<organism evidence="2 3">
    <name type="scientific">Scyliorhinus torazame</name>
    <name type="common">Cloudy catshark</name>
    <name type="synonym">Catulus torazame</name>
    <dbReference type="NCBI Taxonomy" id="75743"/>
    <lineage>
        <taxon>Eukaryota</taxon>
        <taxon>Metazoa</taxon>
        <taxon>Chordata</taxon>
        <taxon>Craniata</taxon>
        <taxon>Vertebrata</taxon>
        <taxon>Chondrichthyes</taxon>
        <taxon>Elasmobranchii</taxon>
        <taxon>Galeomorphii</taxon>
        <taxon>Galeoidea</taxon>
        <taxon>Carcharhiniformes</taxon>
        <taxon>Scyliorhinidae</taxon>
        <taxon>Scyliorhinus</taxon>
    </lineage>
</organism>
<dbReference type="Pfam" id="PF07679">
    <property type="entry name" value="I-set"/>
    <property type="match status" value="1"/>
</dbReference>
<comment type="caution">
    <text evidence="2">The sequence shown here is derived from an EMBL/GenBank/DDBJ whole genome shotgun (WGS) entry which is preliminary data.</text>
</comment>
<proteinExistence type="predicted"/>
<dbReference type="OrthoDB" id="6107607at2759"/>
<dbReference type="EMBL" id="BFAA01154576">
    <property type="protein sequence ID" value="GCB85412.1"/>
    <property type="molecule type" value="Genomic_DNA"/>
</dbReference>
<keyword evidence="3" id="KW-1185">Reference proteome</keyword>
<accession>A0A401QJ59</accession>
<reference evidence="2 3" key="1">
    <citation type="journal article" date="2018" name="Nat. Ecol. Evol.">
        <title>Shark genomes provide insights into elasmobranch evolution and the origin of vertebrates.</title>
        <authorList>
            <person name="Hara Y"/>
            <person name="Yamaguchi K"/>
            <person name="Onimaru K"/>
            <person name="Kadota M"/>
            <person name="Koyanagi M"/>
            <person name="Keeley SD"/>
            <person name="Tatsumi K"/>
            <person name="Tanaka K"/>
            <person name="Motone F"/>
            <person name="Kageyama Y"/>
            <person name="Nozu R"/>
            <person name="Adachi N"/>
            <person name="Nishimura O"/>
            <person name="Nakagawa R"/>
            <person name="Tanegashima C"/>
            <person name="Kiyatake I"/>
            <person name="Matsumoto R"/>
            <person name="Murakumo K"/>
            <person name="Nishida K"/>
            <person name="Terakita A"/>
            <person name="Kuratani S"/>
            <person name="Sato K"/>
            <person name="Hyodo S Kuraku.S."/>
        </authorList>
    </citation>
    <scope>NUCLEOTIDE SEQUENCE [LARGE SCALE GENOMIC DNA]</scope>
</reference>
<evidence type="ECO:0000313" key="3">
    <source>
        <dbReference type="Proteomes" id="UP000288216"/>
    </source>
</evidence>
<name>A0A401QJ59_SCYTO</name>
<dbReference type="Proteomes" id="UP000288216">
    <property type="component" value="Unassembled WGS sequence"/>
</dbReference>
<feature type="non-terminal residue" evidence="2">
    <location>
        <position position="43"/>
    </location>
</feature>
<protein>
    <recommendedName>
        <fullName evidence="1">Immunoglobulin I-set domain-containing protein</fullName>
    </recommendedName>
</protein>
<sequence length="43" mass="4727">MFSNQGVLTLEIRKPSPFDAGTYSCQAANHLGEAKSECKLEVR</sequence>
<dbReference type="InterPro" id="IPR013098">
    <property type="entry name" value="Ig_I-set"/>
</dbReference>
<feature type="domain" description="Immunoglobulin I-set" evidence="1">
    <location>
        <begin position="4"/>
        <end position="42"/>
    </location>
</feature>
<dbReference type="InterPro" id="IPR013783">
    <property type="entry name" value="Ig-like_fold"/>
</dbReference>
<dbReference type="AlphaFoldDB" id="A0A401QJ59"/>
<dbReference type="SUPFAM" id="SSF48726">
    <property type="entry name" value="Immunoglobulin"/>
    <property type="match status" value="1"/>
</dbReference>
<dbReference type="STRING" id="75743.A0A401QJ59"/>
<evidence type="ECO:0000259" key="1">
    <source>
        <dbReference type="Pfam" id="PF07679"/>
    </source>
</evidence>
<dbReference type="Gene3D" id="2.60.40.10">
    <property type="entry name" value="Immunoglobulins"/>
    <property type="match status" value="1"/>
</dbReference>
<evidence type="ECO:0000313" key="2">
    <source>
        <dbReference type="EMBL" id="GCB85412.1"/>
    </source>
</evidence>